<dbReference type="InterPro" id="IPR044524">
    <property type="entry name" value="Isoase_HisA-like"/>
</dbReference>
<reference evidence="4" key="1">
    <citation type="submission" date="2011-02" db="EMBL/GenBank/DDBJ databases">
        <title>Complete sequence of Methanobacterium sp. AL-21.</title>
        <authorList>
            <consortium name="US DOE Joint Genome Institute"/>
            <person name="Lucas S."/>
            <person name="Copeland A."/>
            <person name="Lapidus A."/>
            <person name="Cheng J.-F."/>
            <person name="Goodwin L."/>
            <person name="Pitluck S."/>
            <person name="Chertkov O."/>
            <person name="Detter J.C."/>
            <person name="Han C."/>
            <person name="Tapia R."/>
            <person name="Land M."/>
            <person name="Hauser L."/>
            <person name="Kyrpides N."/>
            <person name="Ivanova N."/>
            <person name="Mikhailova N."/>
            <person name="Pagani I."/>
            <person name="Cadillo-Quiroz H."/>
            <person name="Imachi H."/>
            <person name="Zinder S."/>
            <person name="Liu W."/>
            <person name="Woyke T."/>
        </authorList>
    </citation>
    <scope>NUCLEOTIDE SEQUENCE [LARGE SCALE GENOMIC DNA]</scope>
    <source>
        <strain evidence="4">AL-21</strain>
    </source>
</reference>
<dbReference type="InterPro" id="IPR011060">
    <property type="entry name" value="RibuloseP-bd_barrel"/>
</dbReference>
<organism evidence="3 4">
    <name type="scientific">Methanobacterium lacus (strain AL-21)</name>
    <dbReference type="NCBI Taxonomy" id="877455"/>
    <lineage>
        <taxon>Archaea</taxon>
        <taxon>Methanobacteriati</taxon>
        <taxon>Methanobacteriota</taxon>
        <taxon>Methanomada group</taxon>
        <taxon>Methanobacteria</taxon>
        <taxon>Methanobacteriales</taxon>
        <taxon>Methanobacteriaceae</taxon>
        <taxon>Methanobacterium</taxon>
    </lineage>
</organism>
<proteinExistence type="inferred from homology"/>
<dbReference type="KEGG" id="mel:Metbo_2177"/>
<dbReference type="GO" id="GO:0005737">
    <property type="term" value="C:cytoplasm"/>
    <property type="evidence" value="ECO:0007669"/>
    <property type="project" value="TreeGrafter"/>
</dbReference>
<name>F0TCC5_METLA</name>
<dbReference type="HOGENOM" id="CLU_048577_2_0_2"/>
<dbReference type="NCBIfam" id="TIGR00734">
    <property type="entry name" value="hisAF_rel"/>
    <property type="match status" value="1"/>
</dbReference>
<dbReference type="OrthoDB" id="146815at2157"/>
<dbReference type="GO" id="GO:0003949">
    <property type="term" value="F:1-(5-phosphoribosyl)-5-[(5-phosphoribosylamino)methylideneamino]imidazole-4-carboxamide isomerase activity"/>
    <property type="evidence" value="ECO:0007669"/>
    <property type="project" value="InterPro"/>
</dbReference>
<dbReference type="GeneID" id="10278640"/>
<reference evidence="3 4" key="2">
    <citation type="journal article" date="2014" name="Int. J. Syst. Evol. Microbiol.">
        <title>Methanobacterium paludis sp. nov. and a novel strain of Methanobacterium lacus isolated from northern peatlands.</title>
        <authorList>
            <person name="Cadillo-Quiroz H."/>
            <person name="Brauer S.L."/>
            <person name="Goodson N."/>
            <person name="Yavitt J.B."/>
            <person name="Zinder S.H."/>
        </authorList>
    </citation>
    <scope>NUCLEOTIDE SEQUENCE [LARGE SCALE GENOMIC DNA]</scope>
    <source>
        <strain evidence="3 4">AL-21</strain>
    </source>
</reference>
<keyword evidence="2" id="KW-0028">Amino-acid biosynthesis</keyword>
<dbReference type="EMBL" id="CP002551">
    <property type="protein sequence ID" value="ADZ10392.1"/>
    <property type="molecule type" value="Genomic_DNA"/>
</dbReference>
<gene>
    <name evidence="3" type="ordered locus">Metbo_2177</name>
</gene>
<dbReference type="PANTHER" id="PTHR43090">
    <property type="entry name" value="1-(5-PHOSPHORIBOSYL)-5-[(5-PHOSPHORIBOSYLAMINO)METHYLIDENEAMINO] IMIDAZOLE-4-CARBOXAMIDE ISOMERASE"/>
    <property type="match status" value="1"/>
</dbReference>
<dbReference type="SUPFAM" id="SSF51366">
    <property type="entry name" value="Ribulose-phoshate binding barrel"/>
    <property type="match status" value="1"/>
</dbReference>
<dbReference type="RefSeq" id="WP_013645743.1">
    <property type="nucleotide sequence ID" value="NC_015216.1"/>
</dbReference>
<dbReference type="Pfam" id="PF00977">
    <property type="entry name" value="His_biosynth"/>
    <property type="match status" value="1"/>
</dbReference>
<sequence length="223" mass="23962">MITPVLDLKNGLAVAGKSGKRETYKPLKTVFTNSSDPLKIAEALKTAGYSELYIADLDSIEGTGSNHEIVKKINKTIPVMLDAGITKHQDIEAVVDSAEKIIVATETLESMEEIGQIFSLNSKNSLVLSVDLVGGEVLSKNMKLNFEDVMGIIEKHNPAEVIILDVSRVGTNSGFDEAVVDRFKHTDTQLIVGGGVTKTTIKELGKLGVNKFLVGTAIHNGDL</sequence>
<dbReference type="Proteomes" id="UP000007490">
    <property type="component" value="Chromosome"/>
</dbReference>
<keyword evidence="2" id="KW-0368">Histidine biosynthesis</keyword>
<dbReference type="InterPro" id="IPR013785">
    <property type="entry name" value="Aldolase_TIM"/>
</dbReference>
<dbReference type="CDD" id="cd04723">
    <property type="entry name" value="HisA_HisF"/>
    <property type="match status" value="1"/>
</dbReference>
<dbReference type="eggNOG" id="arCOG00616">
    <property type="taxonomic scope" value="Archaea"/>
</dbReference>
<protein>
    <submittedName>
        <fullName evidence="3">Histidine biosynthesis protein</fullName>
    </submittedName>
</protein>
<keyword evidence="4" id="KW-1185">Reference proteome</keyword>
<dbReference type="AlphaFoldDB" id="F0TCC5"/>
<dbReference type="PANTHER" id="PTHR43090:SF2">
    <property type="entry name" value="1-(5-PHOSPHORIBOSYL)-5-[(5-PHOSPHORIBOSYLAMINO)METHYLIDENEAMINO] IMIDAZOLE-4-CARBOXAMIDE ISOMERASE"/>
    <property type="match status" value="1"/>
</dbReference>
<dbReference type="GO" id="GO:0000162">
    <property type="term" value="P:L-tryptophan biosynthetic process"/>
    <property type="evidence" value="ECO:0007669"/>
    <property type="project" value="TreeGrafter"/>
</dbReference>
<evidence type="ECO:0000313" key="3">
    <source>
        <dbReference type="EMBL" id="ADZ10392.1"/>
    </source>
</evidence>
<dbReference type="InterPro" id="IPR004650">
    <property type="entry name" value="HisA/F-archaeal"/>
</dbReference>
<evidence type="ECO:0000256" key="1">
    <source>
        <dbReference type="ARBA" id="ARBA00009667"/>
    </source>
</evidence>
<dbReference type="STRING" id="877455.Metbo_2177"/>
<evidence type="ECO:0000313" key="4">
    <source>
        <dbReference type="Proteomes" id="UP000007490"/>
    </source>
</evidence>
<accession>F0TCC5</accession>
<dbReference type="Gene3D" id="3.20.20.70">
    <property type="entry name" value="Aldolase class I"/>
    <property type="match status" value="1"/>
</dbReference>
<comment type="similarity">
    <text evidence="1 2">Belongs to the HisA/HisF family.</text>
</comment>
<dbReference type="GO" id="GO:0000105">
    <property type="term" value="P:L-histidine biosynthetic process"/>
    <property type="evidence" value="ECO:0007669"/>
    <property type="project" value="UniProtKB-KW"/>
</dbReference>
<dbReference type="InterPro" id="IPR006062">
    <property type="entry name" value="His_biosynth"/>
</dbReference>
<evidence type="ECO:0000256" key="2">
    <source>
        <dbReference type="RuleBase" id="RU003657"/>
    </source>
</evidence>